<dbReference type="AlphaFoldDB" id="A0AA38UMG6"/>
<name>A0AA38UMG6_9AGAR</name>
<feature type="compositionally biased region" description="Low complexity" evidence="1">
    <location>
        <begin position="385"/>
        <end position="404"/>
    </location>
</feature>
<accession>A0AA38UMG6</accession>
<protein>
    <recommendedName>
        <fullName evidence="4">R3H-associated N-terminal domain-containing protein</fullName>
    </recommendedName>
</protein>
<evidence type="ECO:0000313" key="3">
    <source>
        <dbReference type="Proteomes" id="UP001163846"/>
    </source>
</evidence>
<evidence type="ECO:0000256" key="1">
    <source>
        <dbReference type="SAM" id="MobiDB-lite"/>
    </source>
</evidence>
<organism evidence="2 3">
    <name type="scientific">Lentinula raphanica</name>
    <dbReference type="NCBI Taxonomy" id="153919"/>
    <lineage>
        <taxon>Eukaryota</taxon>
        <taxon>Fungi</taxon>
        <taxon>Dikarya</taxon>
        <taxon>Basidiomycota</taxon>
        <taxon>Agaricomycotina</taxon>
        <taxon>Agaricomycetes</taxon>
        <taxon>Agaricomycetidae</taxon>
        <taxon>Agaricales</taxon>
        <taxon>Marasmiineae</taxon>
        <taxon>Omphalotaceae</taxon>
        <taxon>Lentinula</taxon>
    </lineage>
</organism>
<feature type="region of interest" description="Disordered" evidence="1">
    <location>
        <begin position="366"/>
        <end position="416"/>
    </location>
</feature>
<feature type="compositionally biased region" description="Basic and acidic residues" evidence="1">
    <location>
        <begin position="368"/>
        <end position="377"/>
    </location>
</feature>
<reference evidence="2" key="1">
    <citation type="submission" date="2022-08" db="EMBL/GenBank/DDBJ databases">
        <authorList>
            <consortium name="DOE Joint Genome Institute"/>
            <person name="Min B."/>
            <person name="Riley R."/>
            <person name="Sierra-Patev S."/>
            <person name="Naranjo-Ortiz M."/>
            <person name="Looney B."/>
            <person name="Konkel Z."/>
            <person name="Slot J.C."/>
            <person name="Sakamoto Y."/>
            <person name="Steenwyk J.L."/>
            <person name="Rokas A."/>
            <person name="Carro J."/>
            <person name="Camarero S."/>
            <person name="Ferreira P."/>
            <person name="Molpeceres G."/>
            <person name="Ruiz-Duenas F.J."/>
            <person name="Serrano A."/>
            <person name="Henrissat B."/>
            <person name="Drula E."/>
            <person name="Hughes K.W."/>
            <person name="Mata J.L."/>
            <person name="Ishikawa N.K."/>
            <person name="Vargas-Isla R."/>
            <person name="Ushijima S."/>
            <person name="Smith C.A."/>
            <person name="Ahrendt S."/>
            <person name="Andreopoulos W."/>
            <person name="He G."/>
            <person name="Labutti K."/>
            <person name="Lipzen A."/>
            <person name="Ng V."/>
            <person name="Sandor L."/>
            <person name="Barry K."/>
            <person name="Martinez A.T."/>
            <person name="Xiao Y."/>
            <person name="Gibbons J.G."/>
            <person name="Terashima K."/>
            <person name="Hibbett D.S."/>
            <person name="Grigoriev I.V."/>
        </authorList>
    </citation>
    <scope>NUCLEOTIDE SEQUENCE</scope>
    <source>
        <strain evidence="2">TFB9207</strain>
    </source>
</reference>
<feature type="region of interest" description="Disordered" evidence="1">
    <location>
        <begin position="289"/>
        <end position="317"/>
    </location>
</feature>
<sequence length="434" mass="48542">MEVIQPVSVIATHQPELLDVAPNTTLDAPIPLSFPSILRNPGIKDRYAYLYDAKPRNSPARTYKKAKRDDNEGKRWVRRKENARFSDNPYISLPTRRDYTLHLTEPKTTFPEPLPSYLHRNTKIPATSKPLTDPASANAGRFSFSIKGMRRDLRRAGYRAEHLVQQVETEILEWLDAGGVTLNPDLADSIEYSESAGHPVADTGSIFEISRTPQQLVWSIPNDPFARYVVHCCARFHSVVSFSKEVAGTRLTYLLRPNVTRPDFHAAASLDTPPMTDLDASSRFDSDTDIGSSVFADSDDESIVSQSGITPSHRDLSDIDELARSGEMISTEPDTDAWSVIGESDAHGEQSEAEHPLTSPFRSLSLREGSHEPDRTLEAVSPSLRQTTSSNRWQSQRSSSSPSRSPDRVVPRRLFRATPPMVKETKTLYAYLYS</sequence>
<gene>
    <name evidence="2" type="ORF">F5878DRAFT_602737</name>
</gene>
<evidence type="ECO:0008006" key="4">
    <source>
        <dbReference type="Google" id="ProtNLM"/>
    </source>
</evidence>
<evidence type="ECO:0000313" key="2">
    <source>
        <dbReference type="EMBL" id="KAJ3844142.1"/>
    </source>
</evidence>
<proteinExistence type="predicted"/>
<keyword evidence="3" id="KW-1185">Reference proteome</keyword>
<dbReference type="Proteomes" id="UP001163846">
    <property type="component" value="Unassembled WGS sequence"/>
</dbReference>
<comment type="caution">
    <text evidence="2">The sequence shown here is derived from an EMBL/GenBank/DDBJ whole genome shotgun (WGS) entry which is preliminary data.</text>
</comment>
<dbReference type="EMBL" id="MU805959">
    <property type="protein sequence ID" value="KAJ3844142.1"/>
    <property type="molecule type" value="Genomic_DNA"/>
</dbReference>